<comment type="caution">
    <text evidence="5">The sequence shown here is derived from an EMBL/GenBank/DDBJ whole genome shotgun (WGS) entry which is preliminary data.</text>
</comment>
<keyword evidence="1" id="KW-1133">Transmembrane helix</keyword>
<accession>A0AAV1Z767</accession>
<dbReference type="PANTHER" id="PTHR47327:SF2">
    <property type="entry name" value="FI18240P1-RELATED"/>
    <property type="match status" value="1"/>
</dbReference>
<feature type="chain" id="PRO_5043539182" evidence="2">
    <location>
        <begin position="27"/>
        <end position="671"/>
    </location>
</feature>
<dbReference type="Gene3D" id="3.50.4.10">
    <property type="entry name" value="Hepatocyte Growth Factor"/>
    <property type="match status" value="2"/>
</dbReference>
<dbReference type="GO" id="GO:0009653">
    <property type="term" value="P:anatomical structure morphogenesis"/>
    <property type="evidence" value="ECO:0007669"/>
    <property type="project" value="TreeGrafter"/>
</dbReference>
<dbReference type="InterPro" id="IPR003609">
    <property type="entry name" value="Pan_app"/>
</dbReference>
<evidence type="ECO:0000259" key="4">
    <source>
        <dbReference type="PROSITE" id="PS51034"/>
    </source>
</evidence>
<dbReference type="EMBL" id="CAXIEN010000024">
    <property type="protein sequence ID" value="CAL1266814.1"/>
    <property type="molecule type" value="Genomic_DNA"/>
</dbReference>
<protein>
    <submittedName>
        <fullName evidence="5">Uncharacterized protein</fullName>
    </submittedName>
</protein>
<reference evidence="5 6" key="1">
    <citation type="submission" date="2024-04" db="EMBL/GenBank/DDBJ databases">
        <authorList>
            <person name="Rising A."/>
            <person name="Reimegard J."/>
            <person name="Sonavane S."/>
            <person name="Akerstrom W."/>
            <person name="Nylinder S."/>
            <person name="Hedman E."/>
            <person name="Kallberg Y."/>
        </authorList>
    </citation>
    <scope>NUCLEOTIDE SEQUENCE [LARGE SCALE GENOMIC DNA]</scope>
</reference>
<dbReference type="SMART" id="SM00473">
    <property type="entry name" value="PAN_AP"/>
    <property type="match status" value="3"/>
</dbReference>
<feature type="domain" description="ZP" evidence="4">
    <location>
        <begin position="302"/>
        <end position="542"/>
    </location>
</feature>
<keyword evidence="6" id="KW-1185">Reference proteome</keyword>
<dbReference type="InterPro" id="IPR001507">
    <property type="entry name" value="ZP_dom"/>
</dbReference>
<dbReference type="AlphaFoldDB" id="A0AAV1Z767"/>
<evidence type="ECO:0000256" key="1">
    <source>
        <dbReference type="SAM" id="Phobius"/>
    </source>
</evidence>
<name>A0AAV1Z767_9ARAC</name>
<dbReference type="Pfam" id="PF25057">
    <property type="entry name" value="CUT_N"/>
    <property type="match status" value="1"/>
</dbReference>
<keyword evidence="1" id="KW-0472">Membrane</keyword>
<evidence type="ECO:0000313" key="6">
    <source>
        <dbReference type="Proteomes" id="UP001497382"/>
    </source>
</evidence>
<keyword evidence="1" id="KW-0812">Transmembrane</keyword>
<dbReference type="PROSITE" id="PS51034">
    <property type="entry name" value="ZP_2"/>
    <property type="match status" value="1"/>
</dbReference>
<dbReference type="InterPro" id="IPR052774">
    <property type="entry name" value="Celegans_DevNeuronal_Protein"/>
</dbReference>
<dbReference type="CDD" id="cd01099">
    <property type="entry name" value="PAN_AP_HGF"/>
    <property type="match status" value="1"/>
</dbReference>
<feature type="transmembrane region" description="Helical" evidence="1">
    <location>
        <begin position="616"/>
        <end position="640"/>
    </location>
</feature>
<feature type="signal peptide" evidence="2">
    <location>
        <begin position="1"/>
        <end position="26"/>
    </location>
</feature>
<evidence type="ECO:0000256" key="2">
    <source>
        <dbReference type="SAM" id="SignalP"/>
    </source>
</evidence>
<organism evidence="5 6">
    <name type="scientific">Larinioides sclopetarius</name>
    <dbReference type="NCBI Taxonomy" id="280406"/>
    <lineage>
        <taxon>Eukaryota</taxon>
        <taxon>Metazoa</taxon>
        <taxon>Ecdysozoa</taxon>
        <taxon>Arthropoda</taxon>
        <taxon>Chelicerata</taxon>
        <taxon>Arachnida</taxon>
        <taxon>Araneae</taxon>
        <taxon>Araneomorphae</taxon>
        <taxon>Entelegynae</taxon>
        <taxon>Araneoidea</taxon>
        <taxon>Araneidae</taxon>
        <taxon>Larinioides</taxon>
    </lineage>
</organism>
<dbReference type="SUPFAM" id="SSF57414">
    <property type="entry name" value="Hairpin loop containing domain-like"/>
    <property type="match status" value="2"/>
</dbReference>
<feature type="domain" description="Apple" evidence="3">
    <location>
        <begin position="215"/>
        <end position="296"/>
    </location>
</feature>
<proteinExistence type="predicted"/>
<feature type="domain" description="Apple" evidence="3">
    <location>
        <begin position="29"/>
        <end position="113"/>
    </location>
</feature>
<feature type="domain" description="Apple" evidence="3">
    <location>
        <begin position="120"/>
        <end position="207"/>
    </location>
</feature>
<keyword evidence="2" id="KW-0732">Signal</keyword>
<dbReference type="Pfam" id="PF00024">
    <property type="entry name" value="PAN_1"/>
    <property type="match status" value="3"/>
</dbReference>
<dbReference type="SMART" id="SM00241">
    <property type="entry name" value="ZP"/>
    <property type="match status" value="1"/>
</dbReference>
<dbReference type="PANTHER" id="PTHR47327">
    <property type="entry name" value="FI18240P1-RELATED"/>
    <property type="match status" value="1"/>
</dbReference>
<dbReference type="InterPro" id="IPR056953">
    <property type="entry name" value="CUT_N"/>
</dbReference>
<dbReference type="PROSITE" id="PS51257">
    <property type="entry name" value="PROKAR_LIPOPROTEIN"/>
    <property type="match status" value="1"/>
</dbReference>
<dbReference type="PROSITE" id="PS50948">
    <property type="entry name" value="PAN"/>
    <property type="match status" value="3"/>
</dbReference>
<gene>
    <name evidence="5" type="ORF">LARSCL_LOCUS3291</name>
</gene>
<evidence type="ECO:0000259" key="3">
    <source>
        <dbReference type="PROSITE" id="PS50948"/>
    </source>
</evidence>
<sequence>MRGWKNNLRISLSTAIIIVCLQNALASGCSSGFITFELITGYVYTSPGDTMELVPGTLKLTDCLSLCNANATCQAINFETGLCVLFSSSANQRPNALTPSQFPVFTIYAHKVCLLGRKRCDRDWMFERVNGYELRDVARSSAIVMSREACMELCLNEVQFQCRSANYNRMTGECFLSDKDRTSLSLTSTNRYFGQSSESVDYLESNCVDDPVRLCEFRKLNGKILKTVDAVYQDVTSLDECRQKCLSVNYRCQSFDYGDPSQHVCRLSHHSMSTLTHIQDPYLDIPGVTTYEISACYNVTIQCKAREMIAKVKTSKVFNGRIYAKSRPNSCVADVANSVDFEIKMAYHDLNCDVKQENFGEFSNDIVIQHHDMIVTNQDLGLSVHCQYDLSNRSVSHGVQLEINGEVDAAGTQSATVSSPNVTMMITDRLGHDITAAQVGDALALRFEIIDPNSPYEIFVRELVAMDGIDNSEILLIDSLGCPTDVSIMGSLSKAVNSGKTLLAPFEAFKFPTSDIVQFKALVTPCLPNCEPVDCSVKTHGQTRDFSSMGRRKRRGTAPYGMGNVGRVAEKDDVVVVQTIQITDKFGFEKQDKMAHKRGRDDITEELKKESTCVNLVGLIVASSMFLVAQLLLILAWAILWQRRRRSKLDDDSTTHSTRSFASQYFMNRRH</sequence>
<evidence type="ECO:0000313" key="5">
    <source>
        <dbReference type="EMBL" id="CAL1266814.1"/>
    </source>
</evidence>
<dbReference type="Proteomes" id="UP001497382">
    <property type="component" value="Unassembled WGS sequence"/>
</dbReference>